<dbReference type="RefSeq" id="WP_129441338.1">
    <property type="nucleotide sequence ID" value="NZ_CP035492.1"/>
</dbReference>
<dbReference type="Pfam" id="PF07484">
    <property type="entry name" value="Collar"/>
    <property type="match status" value="1"/>
</dbReference>
<proteinExistence type="predicted"/>
<dbReference type="EMBL" id="CP035492">
    <property type="protein sequence ID" value="QAY67085.1"/>
    <property type="molecule type" value="Genomic_DNA"/>
</dbReference>
<sequence>MEPFLGEIRMFAGNYPPRGWALCNGQLLAISQNTALFSILGTTYGGDGRSNFALPNLQGSIPVHPGQGPGLSTRWLGETGGSPSESLLNSEIPQHAHTLNYGDSAVPQSAPNGALPSATRGRRAPLAYVAGQAGQAVTLHPQTIALAGGSLPHNNMQPYLTVNFIIALSGIFPPRS</sequence>
<dbReference type="KEGG" id="pprt:ET464_12450"/>
<protein>
    <submittedName>
        <fullName evidence="2">Phage tail protein</fullName>
    </submittedName>
</protein>
<organism evidence="2 3">
    <name type="scientific">Paenibacillus protaetiae</name>
    <dbReference type="NCBI Taxonomy" id="2509456"/>
    <lineage>
        <taxon>Bacteria</taxon>
        <taxon>Bacillati</taxon>
        <taxon>Bacillota</taxon>
        <taxon>Bacilli</taxon>
        <taxon>Bacillales</taxon>
        <taxon>Paenibacillaceae</taxon>
        <taxon>Paenibacillus</taxon>
    </lineage>
</organism>
<dbReference type="OrthoDB" id="9810174at2"/>
<dbReference type="SUPFAM" id="SSF88874">
    <property type="entry name" value="Receptor-binding domain of short tail fibre protein gp12"/>
    <property type="match status" value="1"/>
</dbReference>
<gene>
    <name evidence="2" type="ORF">ET464_12450</name>
</gene>
<feature type="domain" description="Phage tail collar" evidence="1">
    <location>
        <begin position="6"/>
        <end position="62"/>
    </location>
</feature>
<evidence type="ECO:0000313" key="3">
    <source>
        <dbReference type="Proteomes" id="UP000293568"/>
    </source>
</evidence>
<name>A0A4P6EWS8_9BACL</name>
<dbReference type="InterPro" id="IPR037053">
    <property type="entry name" value="Phage_tail_collar_dom_sf"/>
</dbReference>
<keyword evidence="3" id="KW-1185">Reference proteome</keyword>
<dbReference type="Proteomes" id="UP000293568">
    <property type="component" value="Chromosome"/>
</dbReference>
<accession>A0A4P6EWS8</accession>
<dbReference type="AlphaFoldDB" id="A0A4P6EWS8"/>
<dbReference type="Gene3D" id="3.90.1340.10">
    <property type="entry name" value="Phage tail collar domain"/>
    <property type="match status" value="1"/>
</dbReference>
<evidence type="ECO:0000313" key="2">
    <source>
        <dbReference type="EMBL" id="QAY67085.1"/>
    </source>
</evidence>
<evidence type="ECO:0000259" key="1">
    <source>
        <dbReference type="Pfam" id="PF07484"/>
    </source>
</evidence>
<reference evidence="2 3" key="1">
    <citation type="submission" date="2019-01" db="EMBL/GenBank/DDBJ databases">
        <title>Genome sequencing of strain FW100M-2.</title>
        <authorList>
            <person name="Heo J."/>
            <person name="Kim S.-J."/>
            <person name="Kim J.-S."/>
            <person name="Hong S.-B."/>
            <person name="Kwon S.-W."/>
        </authorList>
    </citation>
    <scope>NUCLEOTIDE SEQUENCE [LARGE SCALE GENOMIC DNA]</scope>
    <source>
        <strain evidence="2 3">FW100M-2</strain>
    </source>
</reference>
<dbReference type="InterPro" id="IPR011083">
    <property type="entry name" value="Phage_tail_collar_dom"/>
</dbReference>